<dbReference type="CDD" id="cd00093">
    <property type="entry name" value="HTH_XRE"/>
    <property type="match status" value="1"/>
</dbReference>
<dbReference type="PANTHER" id="PTHR33571">
    <property type="entry name" value="SSL8005 PROTEIN"/>
    <property type="match status" value="1"/>
</dbReference>
<sequence length="153" mass="16859">MEDRTGGEALRQRRLEVAMTQRELAARSGVPQPNIAAYETGRRRPSAETLARLDEVLLVPTIERLRMLRDPILQIAESRRLEDVRVFGSVARGETRAGSDVDLLVHPRPDASVFDLAGFMADVSELLSVPVDVVSDRGTGPTMDRIRAEAVAL</sequence>
<keyword evidence="7" id="KW-0067">ATP-binding</keyword>
<dbReference type="Gene3D" id="3.30.460.10">
    <property type="entry name" value="Beta Polymerase, domain 2"/>
    <property type="match status" value="1"/>
</dbReference>
<dbReference type="InterPro" id="IPR043519">
    <property type="entry name" value="NT_sf"/>
</dbReference>
<dbReference type="Pfam" id="PF01909">
    <property type="entry name" value="NTP_transf_2"/>
    <property type="match status" value="1"/>
</dbReference>
<evidence type="ECO:0000256" key="4">
    <source>
        <dbReference type="ARBA" id="ARBA00022695"/>
    </source>
</evidence>
<dbReference type="SUPFAM" id="SSF47413">
    <property type="entry name" value="lambda repressor-like DNA-binding domains"/>
    <property type="match status" value="1"/>
</dbReference>
<dbReference type="GO" id="GO:0003677">
    <property type="term" value="F:DNA binding"/>
    <property type="evidence" value="ECO:0007669"/>
    <property type="project" value="InterPro"/>
</dbReference>
<evidence type="ECO:0000256" key="2">
    <source>
        <dbReference type="ARBA" id="ARBA00022649"/>
    </source>
</evidence>
<evidence type="ECO:0000256" key="8">
    <source>
        <dbReference type="ARBA" id="ARBA00022842"/>
    </source>
</evidence>
<protein>
    <submittedName>
        <fullName evidence="10">Cro/Cl family transcriptional regulator</fullName>
    </submittedName>
</protein>
<dbReference type="RefSeq" id="WP_085018365.1">
    <property type="nucleotide sequence ID" value="NZ_BMHD01000001.1"/>
</dbReference>
<evidence type="ECO:0000256" key="3">
    <source>
        <dbReference type="ARBA" id="ARBA00022679"/>
    </source>
</evidence>
<keyword evidence="4" id="KW-0548">Nucleotidyltransferase</keyword>
<dbReference type="GO" id="GO:0046872">
    <property type="term" value="F:metal ion binding"/>
    <property type="evidence" value="ECO:0007669"/>
    <property type="project" value="UniProtKB-KW"/>
</dbReference>
<evidence type="ECO:0000313" key="11">
    <source>
        <dbReference type="Proteomes" id="UP000192775"/>
    </source>
</evidence>
<organism evidence="10 11">
    <name type="scientific">Cnuibacter physcomitrellae</name>
    <dbReference type="NCBI Taxonomy" id="1619308"/>
    <lineage>
        <taxon>Bacteria</taxon>
        <taxon>Bacillati</taxon>
        <taxon>Actinomycetota</taxon>
        <taxon>Actinomycetes</taxon>
        <taxon>Micrococcales</taxon>
        <taxon>Microbacteriaceae</taxon>
        <taxon>Cnuibacter</taxon>
    </lineage>
</organism>
<dbReference type="InterPro" id="IPR001387">
    <property type="entry name" value="Cro/C1-type_HTH"/>
</dbReference>
<evidence type="ECO:0000256" key="1">
    <source>
        <dbReference type="ARBA" id="ARBA00001946"/>
    </source>
</evidence>
<dbReference type="GO" id="GO:0005524">
    <property type="term" value="F:ATP binding"/>
    <property type="evidence" value="ECO:0007669"/>
    <property type="project" value="UniProtKB-KW"/>
</dbReference>
<dbReference type="Gene3D" id="1.10.260.40">
    <property type="entry name" value="lambda repressor-like DNA-binding domains"/>
    <property type="match status" value="1"/>
</dbReference>
<keyword evidence="5" id="KW-0479">Metal-binding</keyword>
<evidence type="ECO:0000256" key="6">
    <source>
        <dbReference type="ARBA" id="ARBA00022741"/>
    </source>
</evidence>
<dbReference type="SMART" id="SM00530">
    <property type="entry name" value="HTH_XRE"/>
    <property type="match status" value="1"/>
</dbReference>
<dbReference type="SUPFAM" id="SSF81301">
    <property type="entry name" value="Nucleotidyltransferase"/>
    <property type="match status" value="1"/>
</dbReference>
<dbReference type="KEGG" id="cphy:B5808_03195"/>
<gene>
    <name evidence="10" type="ORF">B5808_03195</name>
</gene>
<evidence type="ECO:0000256" key="7">
    <source>
        <dbReference type="ARBA" id="ARBA00022840"/>
    </source>
</evidence>
<dbReference type="InterPro" id="IPR002934">
    <property type="entry name" value="Polymerase_NTP_transf_dom"/>
</dbReference>
<dbReference type="InterPro" id="IPR052038">
    <property type="entry name" value="Type-VII_TA_antitoxin"/>
</dbReference>
<keyword evidence="8" id="KW-0460">Magnesium</keyword>
<dbReference type="AlphaFoldDB" id="A0A1X9LGR7"/>
<dbReference type="EMBL" id="CP020715">
    <property type="protein sequence ID" value="ARJ04343.1"/>
    <property type="molecule type" value="Genomic_DNA"/>
</dbReference>
<dbReference type="Proteomes" id="UP000192775">
    <property type="component" value="Chromosome"/>
</dbReference>
<keyword evidence="2" id="KW-1277">Toxin-antitoxin system</keyword>
<dbReference type="CDD" id="cd05403">
    <property type="entry name" value="NT_KNTase_like"/>
    <property type="match status" value="1"/>
</dbReference>
<comment type="cofactor">
    <cofactor evidence="1">
        <name>Mg(2+)</name>
        <dbReference type="ChEBI" id="CHEBI:18420"/>
    </cofactor>
</comment>
<dbReference type="STRING" id="1619308.B5808_03195"/>
<name>A0A1X9LGR7_9MICO</name>
<accession>A0A1X9LGR7</accession>
<reference evidence="10 11" key="1">
    <citation type="submission" date="2017-04" db="EMBL/GenBank/DDBJ databases">
        <authorList>
            <person name="Afonso C.L."/>
            <person name="Miller P.J."/>
            <person name="Scott M.A."/>
            <person name="Spackman E."/>
            <person name="Goraichik I."/>
            <person name="Dimitrov K.M."/>
            <person name="Suarez D.L."/>
            <person name="Swayne D.E."/>
        </authorList>
    </citation>
    <scope>NUCLEOTIDE SEQUENCE [LARGE SCALE GENOMIC DNA]</scope>
    <source>
        <strain evidence="11">XA(T)</strain>
    </source>
</reference>
<evidence type="ECO:0000256" key="9">
    <source>
        <dbReference type="ARBA" id="ARBA00038276"/>
    </source>
</evidence>
<dbReference type="PANTHER" id="PTHR33571:SF14">
    <property type="entry name" value="PROTEIN ADENYLYLTRANSFERASE MJ0435-RELATED"/>
    <property type="match status" value="1"/>
</dbReference>
<keyword evidence="3" id="KW-0808">Transferase</keyword>
<dbReference type="Pfam" id="PF01381">
    <property type="entry name" value="HTH_3"/>
    <property type="match status" value="1"/>
</dbReference>
<dbReference type="PROSITE" id="PS50943">
    <property type="entry name" value="HTH_CROC1"/>
    <property type="match status" value="1"/>
</dbReference>
<comment type="similarity">
    <text evidence="9">Belongs to the MntA antitoxin family.</text>
</comment>
<dbReference type="GO" id="GO:0016779">
    <property type="term" value="F:nucleotidyltransferase activity"/>
    <property type="evidence" value="ECO:0007669"/>
    <property type="project" value="UniProtKB-KW"/>
</dbReference>
<keyword evidence="6" id="KW-0547">Nucleotide-binding</keyword>
<evidence type="ECO:0000313" key="10">
    <source>
        <dbReference type="EMBL" id="ARJ04343.1"/>
    </source>
</evidence>
<proteinExistence type="inferred from homology"/>
<keyword evidence="11" id="KW-1185">Reference proteome</keyword>
<dbReference type="InterPro" id="IPR010982">
    <property type="entry name" value="Lambda_DNA-bd_dom_sf"/>
</dbReference>
<evidence type="ECO:0000256" key="5">
    <source>
        <dbReference type="ARBA" id="ARBA00022723"/>
    </source>
</evidence>